<comment type="similarity">
    <text evidence="1 4">Belongs to the EXO70 family.</text>
</comment>
<sequence>MESKVYGTWIQLIRDTVEESDTQILHVNEALLSFQDGLIGIEREMLPIYQLTEKLRITQRNIDLCIEELERVRREFRASHEVNSFHELPVFSRIFACQLMPVLLHANKHDHQSYKAALERLLEAVAFLEAHKSYEGSGKALDHSKDILLQVKKVAKSGFLSAISVTCKVDADGQIPKYQKAQPESLKAQQWLRCLEMCQADRNHIQSDYAQQRLQLIRVRFPWVVEGNPVPDMNSRMNETLNDVKLTVLQEKSLLASIFTEEATAHSVFCTTISPILTQLKAILGHWLRGSIKTSCFHLLLIHEVVQSSTKEFETLLQPPLLLRNFKGTGFQDPHHLSSLMHAISNELTLVTKERLFATQLEITGPIGSTNSIPIDGNVHAASSLMLQYIRKLLDHLPALDALLSNETSVEYVESAVMQLVEALSSAKTRADRKQIFLINNYGFIKKNLEITNIANDMIRSRMKVEILPRLEELCTHSMHEYHRIYVQVLAQIVQELPEKLNYLKNGITLARESGRLLKEKFSKFNSQLEELKPHRQFTLEPGIRHRMIQNALDAVVPAYTRFYEKYSVVQFSRKHASKYLQCTPAAVEKLLKELFRGETG</sequence>
<dbReference type="GO" id="GO:0006887">
    <property type="term" value="P:exocytosis"/>
    <property type="evidence" value="ECO:0007669"/>
    <property type="project" value="UniProtKB-KW"/>
</dbReference>
<evidence type="ECO:0000259" key="5">
    <source>
        <dbReference type="Pfam" id="PF03081"/>
    </source>
</evidence>
<dbReference type="Pfam" id="PF03081">
    <property type="entry name" value="Exo70_C"/>
    <property type="match status" value="1"/>
</dbReference>
<accession>F0WDG9</accession>
<dbReference type="InterPro" id="IPR004140">
    <property type="entry name" value="Exo70"/>
</dbReference>
<protein>
    <recommendedName>
        <fullName evidence="4">Exocyst subunit Exo70 family protein</fullName>
    </recommendedName>
</protein>
<dbReference type="EMBL" id="FR824111">
    <property type="protein sequence ID" value="CCA19241.1"/>
    <property type="molecule type" value="Genomic_DNA"/>
</dbReference>
<gene>
    <name evidence="6" type="primary">AlNc14C66G4689</name>
    <name evidence="6" type="ORF">ALNC14_053840</name>
</gene>
<dbReference type="SUPFAM" id="SSF74788">
    <property type="entry name" value="Cullin repeat-like"/>
    <property type="match status" value="1"/>
</dbReference>
<dbReference type="PANTHER" id="PTHR12542">
    <property type="entry name" value="EXOCYST COMPLEX PROTEIN EXO70"/>
    <property type="match status" value="1"/>
</dbReference>
<evidence type="ECO:0000256" key="2">
    <source>
        <dbReference type="ARBA" id="ARBA00022448"/>
    </source>
</evidence>
<dbReference type="Gene3D" id="1.20.1280.170">
    <property type="entry name" value="Exocyst complex component Exo70"/>
    <property type="match status" value="1"/>
</dbReference>
<name>F0WDG9_9STRA</name>
<comment type="function">
    <text evidence="4">Component of the exocyst complex.</text>
</comment>
<proteinExistence type="inferred from homology"/>
<dbReference type="GO" id="GO:0000145">
    <property type="term" value="C:exocyst"/>
    <property type="evidence" value="ECO:0007669"/>
    <property type="project" value="InterPro"/>
</dbReference>
<evidence type="ECO:0000313" key="6">
    <source>
        <dbReference type="EMBL" id="CCA19241.1"/>
    </source>
</evidence>
<evidence type="ECO:0000256" key="3">
    <source>
        <dbReference type="ARBA" id="ARBA00022483"/>
    </source>
</evidence>
<evidence type="ECO:0000256" key="1">
    <source>
        <dbReference type="ARBA" id="ARBA00006756"/>
    </source>
</evidence>
<dbReference type="GO" id="GO:0015031">
    <property type="term" value="P:protein transport"/>
    <property type="evidence" value="ECO:0007669"/>
    <property type="project" value="UniProtKB-KW"/>
</dbReference>
<dbReference type="InterPro" id="IPR046364">
    <property type="entry name" value="Exo70_C"/>
</dbReference>
<reference evidence="6" key="1">
    <citation type="journal article" date="2011" name="PLoS Biol.">
        <title>Gene gain and loss during evolution of obligate parasitism in the white rust pathogen of Arabidopsis thaliana.</title>
        <authorList>
            <person name="Kemen E."/>
            <person name="Gardiner A."/>
            <person name="Schultz-Larsen T."/>
            <person name="Kemen A.C."/>
            <person name="Balmuth A.L."/>
            <person name="Robert-Seilaniantz A."/>
            <person name="Bailey K."/>
            <person name="Holub E."/>
            <person name="Studholme D.J."/>
            <person name="Maclean D."/>
            <person name="Jones J.D."/>
        </authorList>
    </citation>
    <scope>NUCLEOTIDE SEQUENCE</scope>
</reference>
<dbReference type="PANTHER" id="PTHR12542:SF41">
    <property type="entry name" value="EXOCYST COMPLEX COMPONENT 7"/>
    <property type="match status" value="1"/>
</dbReference>
<dbReference type="HOGENOM" id="CLU_031090_0_0_1"/>
<evidence type="ECO:0000256" key="4">
    <source>
        <dbReference type="RuleBase" id="RU365026"/>
    </source>
</evidence>
<dbReference type="AlphaFoldDB" id="F0WDG9"/>
<dbReference type="GO" id="GO:0005546">
    <property type="term" value="F:phosphatidylinositol-4,5-bisphosphate binding"/>
    <property type="evidence" value="ECO:0007669"/>
    <property type="project" value="InterPro"/>
</dbReference>
<keyword evidence="4" id="KW-0653">Protein transport</keyword>
<keyword evidence="2 4" id="KW-0813">Transport</keyword>
<feature type="domain" description="Exocyst complex subunit Exo70 C-terminal" evidence="5">
    <location>
        <begin position="246"/>
        <end position="594"/>
    </location>
</feature>
<organism evidence="6">
    <name type="scientific">Albugo laibachii Nc14</name>
    <dbReference type="NCBI Taxonomy" id="890382"/>
    <lineage>
        <taxon>Eukaryota</taxon>
        <taxon>Sar</taxon>
        <taxon>Stramenopiles</taxon>
        <taxon>Oomycota</taxon>
        <taxon>Peronosporomycetes</taxon>
        <taxon>Albuginales</taxon>
        <taxon>Albuginaceae</taxon>
        <taxon>Albugo</taxon>
    </lineage>
</organism>
<keyword evidence="3 4" id="KW-0268">Exocytosis</keyword>
<reference evidence="6" key="2">
    <citation type="submission" date="2011-02" db="EMBL/GenBank/DDBJ databases">
        <authorList>
            <person name="MacLean D."/>
        </authorList>
    </citation>
    <scope>NUCLEOTIDE SEQUENCE</scope>
</reference>
<dbReference type="InterPro" id="IPR016159">
    <property type="entry name" value="Cullin_repeat-like_dom_sf"/>
</dbReference>